<dbReference type="Proteomes" id="UP000831782">
    <property type="component" value="Chromosome"/>
</dbReference>
<evidence type="ECO:0000256" key="1">
    <source>
        <dbReference type="SAM" id="Phobius"/>
    </source>
</evidence>
<reference evidence="2 3" key="1">
    <citation type="submission" date="2022-04" db="EMBL/GenBank/DDBJ databases">
        <title>Gracilibacillus sp. isolated from saltern.</title>
        <authorList>
            <person name="Won M."/>
            <person name="Lee C.-M."/>
            <person name="Woen H.-Y."/>
            <person name="Kwon S.-W."/>
        </authorList>
    </citation>
    <scope>NUCLEOTIDE SEQUENCE [LARGE SCALE GENOMIC DNA]</scope>
    <source>
        <strain evidence="2 3">SSWR10-1</strain>
    </source>
</reference>
<dbReference type="EMBL" id="CP095072">
    <property type="protein sequence ID" value="UOQ50507.1"/>
    <property type="molecule type" value="Genomic_DNA"/>
</dbReference>
<keyword evidence="1" id="KW-0812">Transmembrane</keyword>
<keyword evidence="3" id="KW-1185">Reference proteome</keyword>
<dbReference type="RefSeq" id="WP_244724323.1">
    <property type="nucleotide sequence ID" value="NZ_CP095072.1"/>
</dbReference>
<organism evidence="2 3">
    <name type="scientific">Gracilibacillus caseinilyticus</name>
    <dbReference type="NCBI Taxonomy" id="2932256"/>
    <lineage>
        <taxon>Bacteria</taxon>
        <taxon>Bacillati</taxon>
        <taxon>Bacillota</taxon>
        <taxon>Bacilli</taxon>
        <taxon>Bacillales</taxon>
        <taxon>Bacillaceae</taxon>
        <taxon>Gracilibacillus</taxon>
    </lineage>
</organism>
<name>A0ABY4F367_9BACI</name>
<evidence type="ECO:0000313" key="3">
    <source>
        <dbReference type="Proteomes" id="UP000831782"/>
    </source>
</evidence>
<sequence length="43" mass="5007">MVFALPLILLYNGNRGAGLKYFFYIFYPLHSILLYLIGLLLNQ</sequence>
<feature type="transmembrane region" description="Helical" evidence="1">
    <location>
        <begin position="21"/>
        <end position="41"/>
    </location>
</feature>
<keyword evidence="1" id="KW-0472">Membrane</keyword>
<dbReference type="InterPro" id="IPR008875">
    <property type="entry name" value="TraX"/>
</dbReference>
<proteinExistence type="predicted"/>
<gene>
    <name evidence="2" type="ORF">MUN88_04115</name>
</gene>
<accession>A0ABY4F367</accession>
<keyword evidence="1" id="KW-1133">Transmembrane helix</keyword>
<protein>
    <submittedName>
        <fullName evidence="2">TraX family protein</fullName>
    </submittedName>
</protein>
<evidence type="ECO:0000313" key="2">
    <source>
        <dbReference type="EMBL" id="UOQ50507.1"/>
    </source>
</evidence>
<dbReference type="Pfam" id="PF05857">
    <property type="entry name" value="TraX"/>
    <property type="match status" value="1"/>
</dbReference>